<gene>
    <name evidence="1" type="ORF">TNIN_40481</name>
</gene>
<evidence type="ECO:0000313" key="2">
    <source>
        <dbReference type="Proteomes" id="UP000886998"/>
    </source>
</evidence>
<dbReference type="AlphaFoldDB" id="A0A8X6WW28"/>
<proteinExistence type="predicted"/>
<dbReference type="EMBL" id="BMAV01002306">
    <property type="protein sequence ID" value="GFY41121.1"/>
    <property type="molecule type" value="Genomic_DNA"/>
</dbReference>
<name>A0A8X6WW28_9ARAC</name>
<dbReference type="Proteomes" id="UP000886998">
    <property type="component" value="Unassembled WGS sequence"/>
</dbReference>
<accession>A0A8X6WW28</accession>
<keyword evidence="2" id="KW-1185">Reference proteome</keyword>
<organism evidence="1 2">
    <name type="scientific">Trichonephila inaurata madagascariensis</name>
    <dbReference type="NCBI Taxonomy" id="2747483"/>
    <lineage>
        <taxon>Eukaryota</taxon>
        <taxon>Metazoa</taxon>
        <taxon>Ecdysozoa</taxon>
        <taxon>Arthropoda</taxon>
        <taxon>Chelicerata</taxon>
        <taxon>Arachnida</taxon>
        <taxon>Araneae</taxon>
        <taxon>Araneomorphae</taxon>
        <taxon>Entelegynae</taxon>
        <taxon>Araneoidea</taxon>
        <taxon>Nephilidae</taxon>
        <taxon>Trichonephila</taxon>
        <taxon>Trichonephila inaurata</taxon>
    </lineage>
</organism>
<protein>
    <submittedName>
        <fullName evidence="1">Uncharacterized protein</fullName>
    </submittedName>
</protein>
<comment type="caution">
    <text evidence="1">The sequence shown here is derived from an EMBL/GenBank/DDBJ whole genome shotgun (WGS) entry which is preliminary data.</text>
</comment>
<reference evidence="1" key="1">
    <citation type="submission" date="2020-08" db="EMBL/GenBank/DDBJ databases">
        <title>Multicomponent nature underlies the extraordinary mechanical properties of spider dragline silk.</title>
        <authorList>
            <person name="Kono N."/>
            <person name="Nakamura H."/>
            <person name="Mori M."/>
            <person name="Yoshida Y."/>
            <person name="Ohtoshi R."/>
            <person name="Malay A.D."/>
            <person name="Moran D.A.P."/>
            <person name="Tomita M."/>
            <person name="Numata K."/>
            <person name="Arakawa K."/>
        </authorList>
    </citation>
    <scope>NUCLEOTIDE SEQUENCE</scope>
</reference>
<evidence type="ECO:0000313" key="1">
    <source>
        <dbReference type="EMBL" id="GFY41121.1"/>
    </source>
</evidence>
<sequence length="252" mass="28563">MFPNLEIIEKEKRKIVVIAKSSGYKLENTFDCFSSIEKIVSVIAWIYRNFENCKNHAVLNIMKIIQREAFSCPEDQCFVNLQAIMVYRDKSKQDHQKRLKREYLGLIQLLFLLNVSTSTNIFLFSDSPEAVCFPGSKAVVPITQVVPVVLAIARLPDENERLFRARGTISRRDGICPEANPSVNPDDHVLIFPLTIPDDPVPALPMTISEDPVPVLPMTIPEDPLPVFPMTIPDDPEPEQRDLGTLHLIEKL</sequence>